<dbReference type="InterPro" id="IPR027417">
    <property type="entry name" value="P-loop_NTPase"/>
</dbReference>
<organism evidence="3 4">
    <name type="scientific">Chaetomidium leptoderma</name>
    <dbReference type="NCBI Taxonomy" id="669021"/>
    <lineage>
        <taxon>Eukaryota</taxon>
        <taxon>Fungi</taxon>
        <taxon>Dikarya</taxon>
        <taxon>Ascomycota</taxon>
        <taxon>Pezizomycotina</taxon>
        <taxon>Sordariomycetes</taxon>
        <taxon>Sordariomycetidae</taxon>
        <taxon>Sordariales</taxon>
        <taxon>Chaetomiaceae</taxon>
        <taxon>Chaetomidium</taxon>
    </lineage>
</organism>
<protein>
    <submittedName>
        <fullName evidence="3">Fidgetin-like protein 1</fullName>
    </submittedName>
</protein>
<dbReference type="Pfam" id="PF00004">
    <property type="entry name" value="AAA"/>
    <property type="match status" value="1"/>
</dbReference>
<evidence type="ECO:0000313" key="4">
    <source>
        <dbReference type="Proteomes" id="UP001302745"/>
    </source>
</evidence>
<gene>
    <name evidence="3" type="ORF">C8A00DRAFT_32977</name>
</gene>
<dbReference type="InterPro" id="IPR003959">
    <property type="entry name" value="ATPase_AAA_core"/>
</dbReference>
<reference evidence="3" key="2">
    <citation type="submission" date="2023-05" db="EMBL/GenBank/DDBJ databases">
        <authorList>
            <consortium name="Lawrence Berkeley National Laboratory"/>
            <person name="Steindorff A."/>
            <person name="Hensen N."/>
            <person name="Bonometti L."/>
            <person name="Westerberg I."/>
            <person name="Brannstrom I.O."/>
            <person name="Guillou S."/>
            <person name="Cros-Aarteil S."/>
            <person name="Calhoun S."/>
            <person name="Haridas S."/>
            <person name="Kuo A."/>
            <person name="Mondo S."/>
            <person name="Pangilinan J."/>
            <person name="Riley R."/>
            <person name="Labutti K."/>
            <person name="Andreopoulos B."/>
            <person name="Lipzen A."/>
            <person name="Chen C."/>
            <person name="Yanf M."/>
            <person name="Daum C."/>
            <person name="Ng V."/>
            <person name="Clum A."/>
            <person name="Ohm R."/>
            <person name="Martin F."/>
            <person name="Silar P."/>
            <person name="Natvig D."/>
            <person name="Lalanne C."/>
            <person name="Gautier V."/>
            <person name="Ament-Velasquez S.L."/>
            <person name="Kruys A."/>
            <person name="Hutchinson M.I."/>
            <person name="Powell A.J."/>
            <person name="Barry K."/>
            <person name="Miller A.N."/>
            <person name="Grigoriev I.V."/>
            <person name="Debuchy R."/>
            <person name="Gladieux P."/>
            <person name="Thoren M.H."/>
            <person name="Johannesson H."/>
        </authorList>
    </citation>
    <scope>NUCLEOTIDE SEQUENCE</scope>
    <source>
        <strain evidence="3">CBS 538.74</strain>
    </source>
</reference>
<reference evidence="3" key="1">
    <citation type="journal article" date="2023" name="Mol. Phylogenet. Evol.">
        <title>Genome-scale phylogeny and comparative genomics of the fungal order Sordariales.</title>
        <authorList>
            <person name="Hensen N."/>
            <person name="Bonometti L."/>
            <person name="Westerberg I."/>
            <person name="Brannstrom I.O."/>
            <person name="Guillou S."/>
            <person name="Cros-Aarteil S."/>
            <person name="Calhoun S."/>
            <person name="Haridas S."/>
            <person name="Kuo A."/>
            <person name="Mondo S."/>
            <person name="Pangilinan J."/>
            <person name="Riley R."/>
            <person name="LaButti K."/>
            <person name="Andreopoulos B."/>
            <person name="Lipzen A."/>
            <person name="Chen C."/>
            <person name="Yan M."/>
            <person name="Daum C."/>
            <person name="Ng V."/>
            <person name="Clum A."/>
            <person name="Steindorff A."/>
            <person name="Ohm R.A."/>
            <person name="Martin F."/>
            <person name="Silar P."/>
            <person name="Natvig D.O."/>
            <person name="Lalanne C."/>
            <person name="Gautier V."/>
            <person name="Ament-Velasquez S.L."/>
            <person name="Kruys A."/>
            <person name="Hutchinson M.I."/>
            <person name="Powell A.J."/>
            <person name="Barry K."/>
            <person name="Miller A.N."/>
            <person name="Grigoriev I.V."/>
            <person name="Debuchy R."/>
            <person name="Gladieux P."/>
            <person name="Hiltunen Thoren M."/>
            <person name="Johannesson H."/>
        </authorList>
    </citation>
    <scope>NUCLEOTIDE SEQUENCE</scope>
    <source>
        <strain evidence="3">CBS 538.74</strain>
    </source>
</reference>
<dbReference type="GO" id="GO:0005524">
    <property type="term" value="F:ATP binding"/>
    <property type="evidence" value="ECO:0007669"/>
    <property type="project" value="InterPro"/>
</dbReference>
<evidence type="ECO:0000256" key="1">
    <source>
        <dbReference type="SAM" id="MobiDB-lite"/>
    </source>
</evidence>
<sequence>MMPSGPPLAQAEAEGVEYTISEDRSAGHAAAAESGFAQLAAPSGPKKEHALEYYHEQLTLLEKQNKKRLALARAEQDMHGGPAMPVGLLRPPNHEAATGEDETESQGTVTDPTGLPHDGDNDTESNTESNRLRVVLYRVACSSRNHKCDDRIYEGAPSNKLIDKALHLAHSAPVSDLGIFIANRGPTAFVVYREVYCGSSVEVRSSLPLSNLCAAQQVQETVSAVSGELHATLQRLSKFAPDRGAYNRGHDYRHMHPRTSPLNRLSNSPSEYSPYFFYHHREVIKQAATVGLGGESLNALWSYLQRHPDPMYARCDELFAQGQVSADTLPWLFQPNKMVVCKEGPLEVAYVLRDVPKGGTSNAVELDCWYWAYDGNALQRKDKKVKLTAPTYDSIPIRQLSAYPLQYANDETRQRLFERGGRFWELRNTPHVSYEGPDYQGERVYPWDSRCMIDYQIYRKFHNSADAFVFSDRQVIAFDNRPREISSTTTQLSQDDTMLLPPGIHGFFLKEKKWVHLLIDNVAPVSWNKQAFDSLVLPGRIKNLVKSLVLVRMRDSAGSSANPGPKERRSDLIRGKGGGLIMLLHGGPGTGKTLTAELAEMPLYNVTCGDVGTKPEAVEKYLSTVLHLGQKWNCVLLLDEADVFLEQRSLSDLKRNSLVSVFLRTLEYYDGILILTSNRVGTFDAAFKSRIQVALHYPSLDQPSRQTIWQNFLAMLRADGEDVDFDGIAAHVDEAAAHGMNGRQIRNAVTTARQLALFEGARLAWDHVEQAIAAASDFDAHVREVGAMSEEEWVMERMSDATGLRGQAEAGVNLGMGRRFRELRDE</sequence>
<accession>A0AAN6ZXU3</accession>
<dbReference type="InterPro" id="IPR056599">
    <property type="entry name" value="AAA_lid_fung"/>
</dbReference>
<feature type="region of interest" description="Disordered" evidence="1">
    <location>
        <begin position="76"/>
        <end position="129"/>
    </location>
</feature>
<dbReference type="AlphaFoldDB" id="A0AAN6ZXU3"/>
<dbReference type="EMBL" id="MU856917">
    <property type="protein sequence ID" value="KAK4154223.1"/>
    <property type="molecule type" value="Genomic_DNA"/>
</dbReference>
<dbReference type="SUPFAM" id="SSF52540">
    <property type="entry name" value="P-loop containing nucleoside triphosphate hydrolases"/>
    <property type="match status" value="1"/>
</dbReference>
<feature type="domain" description="AAA+ ATPase" evidence="2">
    <location>
        <begin position="578"/>
        <end position="701"/>
    </location>
</feature>
<dbReference type="GO" id="GO:0016887">
    <property type="term" value="F:ATP hydrolysis activity"/>
    <property type="evidence" value="ECO:0007669"/>
    <property type="project" value="InterPro"/>
</dbReference>
<dbReference type="InterPro" id="IPR003593">
    <property type="entry name" value="AAA+_ATPase"/>
</dbReference>
<dbReference type="Gene3D" id="3.40.50.300">
    <property type="entry name" value="P-loop containing nucleotide triphosphate hydrolases"/>
    <property type="match status" value="1"/>
</dbReference>
<dbReference type="Proteomes" id="UP001302745">
    <property type="component" value="Unassembled WGS sequence"/>
</dbReference>
<dbReference type="PANTHER" id="PTHR46411:SF2">
    <property type="entry name" value="AAA+ ATPASE DOMAIN-CONTAINING PROTEIN"/>
    <property type="match status" value="1"/>
</dbReference>
<evidence type="ECO:0000313" key="3">
    <source>
        <dbReference type="EMBL" id="KAK4154223.1"/>
    </source>
</evidence>
<proteinExistence type="predicted"/>
<dbReference type="SMART" id="SM00382">
    <property type="entry name" value="AAA"/>
    <property type="match status" value="1"/>
</dbReference>
<evidence type="ECO:0000259" key="2">
    <source>
        <dbReference type="SMART" id="SM00382"/>
    </source>
</evidence>
<dbReference type="Pfam" id="PF23232">
    <property type="entry name" value="AAA_lid_13"/>
    <property type="match status" value="1"/>
</dbReference>
<name>A0AAN6ZXU3_9PEZI</name>
<dbReference type="Pfam" id="PF22942">
    <property type="entry name" value="DUF7025"/>
    <property type="match status" value="1"/>
</dbReference>
<keyword evidence="4" id="KW-1185">Reference proteome</keyword>
<dbReference type="PANTHER" id="PTHR46411">
    <property type="entry name" value="FAMILY ATPASE, PUTATIVE-RELATED"/>
    <property type="match status" value="1"/>
</dbReference>
<dbReference type="InterPro" id="IPR054289">
    <property type="entry name" value="DUF7025"/>
</dbReference>
<comment type="caution">
    <text evidence="3">The sequence shown here is derived from an EMBL/GenBank/DDBJ whole genome shotgun (WGS) entry which is preliminary data.</text>
</comment>